<dbReference type="SUPFAM" id="SSF53756">
    <property type="entry name" value="UDP-Glycosyltransferase/glycogen phosphorylase"/>
    <property type="match status" value="1"/>
</dbReference>
<dbReference type="PANTHER" id="PTHR48045">
    <property type="entry name" value="UDP-GLYCOSYLTRANSFERASE 72B1"/>
    <property type="match status" value="1"/>
</dbReference>
<keyword evidence="3" id="KW-1185">Reference proteome</keyword>
<accession>A0A1W0WZ71</accession>
<gene>
    <name evidence="2" type="ORF">BV898_05688</name>
</gene>
<dbReference type="Pfam" id="PF00201">
    <property type="entry name" value="UDPGT"/>
    <property type="match status" value="1"/>
</dbReference>
<dbReference type="OrthoDB" id="5835829at2759"/>
<dbReference type="GO" id="GO:0008194">
    <property type="term" value="F:UDP-glycosyltransferase activity"/>
    <property type="evidence" value="ECO:0007669"/>
    <property type="project" value="InterPro"/>
</dbReference>
<evidence type="ECO:0000313" key="2">
    <source>
        <dbReference type="EMBL" id="OQV20402.1"/>
    </source>
</evidence>
<dbReference type="PANTHER" id="PTHR48045:SF31">
    <property type="entry name" value="UDP-GLYCOSYLTRANSFERASE 76B1-LIKE"/>
    <property type="match status" value="1"/>
</dbReference>
<proteinExistence type="predicted"/>
<sequence>MILNHQATAVFVSHCGWNSTMDSLIGGVPVVAWPQGVDQMMNALMLMQNGTAVLVDEGDRANRRTVGSGQVERMIRSVLDEKPYKKAAKRWKSAIATSVGPDGESRNKFLALVAAQWAKVM</sequence>
<comment type="caution">
    <text evidence="2">The sequence shown here is derived from an EMBL/GenBank/DDBJ whole genome shotgun (WGS) entry which is preliminary data.</text>
</comment>
<dbReference type="EMBL" id="MTYJ01000031">
    <property type="protein sequence ID" value="OQV20402.1"/>
    <property type="molecule type" value="Genomic_DNA"/>
</dbReference>
<dbReference type="Gene3D" id="3.40.50.2000">
    <property type="entry name" value="Glycogen Phosphorylase B"/>
    <property type="match status" value="2"/>
</dbReference>
<dbReference type="InterPro" id="IPR002213">
    <property type="entry name" value="UDP_glucos_trans"/>
</dbReference>
<dbReference type="AlphaFoldDB" id="A0A1W0WZ71"/>
<evidence type="ECO:0000313" key="3">
    <source>
        <dbReference type="Proteomes" id="UP000192578"/>
    </source>
</evidence>
<dbReference type="Proteomes" id="UP000192578">
    <property type="component" value="Unassembled WGS sequence"/>
</dbReference>
<organism evidence="2 3">
    <name type="scientific">Hypsibius exemplaris</name>
    <name type="common">Freshwater tardigrade</name>
    <dbReference type="NCBI Taxonomy" id="2072580"/>
    <lineage>
        <taxon>Eukaryota</taxon>
        <taxon>Metazoa</taxon>
        <taxon>Ecdysozoa</taxon>
        <taxon>Tardigrada</taxon>
        <taxon>Eutardigrada</taxon>
        <taxon>Parachela</taxon>
        <taxon>Hypsibioidea</taxon>
        <taxon>Hypsibiidae</taxon>
        <taxon>Hypsibius</taxon>
    </lineage>
</organism>
<evidence type="ECO:0000256" key="1">
    <source>
        <dbReference type="ARBA" id="ARBA00022679"/>
    </source>
</evidence>
<keyword evidence="1" id="KW-0808">Transferase</keyword>
<protein>
    <submittedName>
        <fullName evidence="2">UDP-glycosyltransferase 75D1</fullName>
    </submittedName>
</protein>
<reference evidence="3" key="1">
    <citation type="submission" date="2017-01" db="EMBL/GenBank/DDBJ databases">
        <title>Comparative genomics of anhydrobiosis in the tardigrade Hypsibius dujardini.</title>
        <authorList>
            <person name="Yoshida Y."/>
            <person name="Koutsovoulos G."/>
            <person name="Laetsch D."/>
            <person name="Stevens L."/>
            <person name="Kumar S."/>
            <person name="Horikawa D."/>
            <person name="Ishino K."/>
            <person name="Komine S."/>
            <person name="Tomita M."/>
            <person name="Blaxter M."/>
            <person name="Arakawa K."/>
        </authorList>
    </citation>
    <scope>NUCLEOTIDE SEQUENCE [LARGE SCALE GENOMIC DNA]</scope>
    <source>
        <strain evidence="3">Z151</strain>
    </source>
</reference>
<name>A0A1W0WZ71_HYPEX</name>